<name>A0A2K9P1W5_9FIRM</name>
<dbReference type="GeneID" id="98062487"/>
<accession>A0A2K9P1W5</accession>
<evidence type="ECO:0000313" key="1">
    <source>
        <dbReference type="EMBL" id="AUO19242.1"/>
    </source>
</evidence>
<keyword evidence="2" id="KW-1185">Reference proteome</keyword>
<evidence type="ECO:0000313" key="2">
    <source>
        <dbReference type="Proteomes" id="UP000235589"/>
    </source>
</evidence>
<sequence length="84" mass="9393">MLVDVESGNVTLLLSLITGAEESVIEEMLMNGIMPADVANQFGKYEEYRAFLKSNIAARLQVLIDNDEITVKEANELFNRISEN</sequence>
<reference evidence="1 2" key="1">
    <citation type="submission" date="2017-04" db="EMBL/GenBank/DDBJ databases">
        <title>Monoglobus pectinilyticus 14 draft genome.</title>
        <authorList>
            <person name="Kim C."/>
            <person name="Rosendale D.I."/>
            <person name="Kelly W.J."/>
            <person name="Tannock G.W."/>
            <person name="Patchett M.L."/>
            <person name="Jordens J.Z."/>
        </authorList>
    </citation>
    <scope>NUCLEOTIDE SEQUENCE [LARGE SCALE GENOMIC DNA]</scope>
    <source>
        <strain evidence="1 2">14</strain>
    </source>
</reference>
<dbReference type="AlphaFoldDB" id="A0A2K9P1W5"/>
<proteinExistence type="predicted"/>
<dbReference type="KEGG" id="mpec:B9O19_01076"/>
<dbReference type="RefSeq" id="WP_102365461.1">
    <property type="nucleotide sequence ID" value="NZ_CP020991.1"/>
</dbReference>
<organism evidence="1 2">
    <name type="scientific">Monoglobus pectinilyticus</name>
    <dbReference type="NCBI Taxonomy" id="1981510"/>
    <lineage>
        <taxon>Bacteria</taxon>
        <taxon>Bacillati</taxon>
        <taxon>Bacillota</taxon>
        <taxon>Clostridia</taxon>
        <taxon>Monoglobales</taxon>
        <taxon>Monoglobaceae</taxon>
        <taxon>Monoglobus</taxon>
    </lineage>
</organism>
<dbReference type="Proteomes" id="UP000235589">
    <property type="component" value="Chromosome"/>
</dbReference>
<dbReference type="EMBL" id="CP020991">
    <property type="protein sequence ID" value="AUO19242.1"/>
    <property type="molecule type" value="Genomic_DNA"/>
</dbReference>
<protein>
    <submittedName>
        <fullName evidence="1">Uncharacterized protein</fullName>
    </submittedName>
</protein>
<gene>
    <name evidence="1" type="ORF">B9O19_01076</name>
</gene>